<evidence type="ECO:0000313" key="4">
    <source>
        <dbReference type="Proteomes" id="UP000093186"/>
    </source>
</evidence>
<accession>A0A1B9XYI6</accession>
<dbReference type="EMBL" id="MAKX01000013">
    <property type="protein sequence ID" value="OCK42501.1"/>
    <property type="molecule type" value="Genomic_DNA"/>
</dbReference>
<dbReference type="AlphaFoldDB" id="A0A1B9XYI6"/>
<protein>
    <recommendedName>
        <fullName evidence="5">Adhesin domain-containing protein</fullName>
    </recommendedName>
</protein>
<feature type="signal peptide" evidence="2">
    <location>
        <begin position="1"/>
        <end position="29"/>
    </location>
</feature>
<feature type="chain" id="PRO_5008639907" description="Adhesin domain-containing protein" evidence="2">
    <location>
        <begin position="30"/>
        <end position="510"/>
    </location>
</feature>
<name>A0A1B9XYI6_9FLAO</name>
<organism evidence="3 4">
    <name type="scientific">Tenacibaculum soleae</name>
    <dbReference type="NCBI Taxonomy" id="447689"/>
    <lineage>
        <taxon>Bacteria</taxon>
        <taxon>Pseudomonadati</taxon>
        <taxon>Bacteroidota</taxon>
        <taxon>Flavobacteriia</taxon>
        <taxon>Flavobacteriales</taxon>
        <taxon>Flavobacteriaceae</taxon>
        <taxon>Tenacibaculum</taxon>
    </lineage>
</organism>
<reference evidence="3 4" key="1">
    <citation type="submission" date="2016-06" db="EMBL/GenBank/DDBJ databases">
        <title>Draft Genome Sequence of Tenacibaculum soleae UCD-KL19.</title>
        <authorList>
            <person name="Eisen J.A."/>
            <person name="Coil D.A."/>
            <person name="Lujan K.M."/>
        </authorList>
    </citation>
    <scope>NUCLEOTIDE SEQUENCE [LARGE SCALE GENOMIC DNA]</scope>
    <source>
        <strain evidence="3 4">UCD-KL19</strain>
    </source>
</reference>
<feature type="coiled-coil region" evidence="1">
    <location>
        <begin position="221"/>
        <end position="248"/>
    </location>
</feature>
<sequence length="510" mass="58466">MNLKIQLKMTFKQFKISVFLMLVTGVVTAQKYDKKFNENFKTNNDVVVNINATNATIDVTTWNKNEVFVEAIIEVEGLDKNEAQKYLSKWKFEALGNKSKVKINATNSNMHSLGNDNIVFFNPSKNSESNVYHYSKDANDVIVLPELPTIIIPEIDEIEIPEINFEELITGLDYIEFDFDKYAKDGKNYFFQWKDGVNDITIKSKKEWEAFKKSKKYKKFKKAQEKSKDELKENMKRFEREKKVELIKLKREVLKKKADAKRQQLIKKREAQRYNLEIKREALKKAQESLKNTKLDFVFWNKSGTVTVNGKKVKITKKITIKVPKNATFDLNTRHCKVKLPKTKASGKVSYGTFNADVLNGGELNISYSPVIINSLNTTDLFLNNVTDAHIASVANTKISSTSSEVVLVNVYKNVEVNSEFGGLKINKIHPNYHTFKVDLNSSEALINIANINKKLAHVIEDKSRNHPHKPAIKFSINDSKKEVNGNFSISTEDNMLKIIGKYSQLVLQK</sequence>
<keyword evidence="1" id="KW-0175">Coiled coil</keyword>
<gene>
    <name evidence="3" type="ORF">BA195_10010</name>
</gene>
<evidence type="ECO:0000256" key="1">
    <source>
        <dbReference type="SAM" id="Coils"/>
    </source>
</evidence>
<proteinExistence type="predicted"/>
<evidence type="ECO:0000313" key="3">
    <source>
        <dbReference type="EMBL" id="OCK42501.1"/>
    </source>
</evidence>
<keyword evidence="2" id="KW-0732">Signal</keyword>
<comment type="caution">
    <text evidence="3">The sequence shown here is derived from an EMBL/GenBank/DDBJ whole genome shotgun (WGS) entry which is preliminary data.</text>
</comment>
<dbReference type="Proteomes" id="UP000093186">
    <property type="component" value="Unassembled WGS sequence"/>
</dbReference>
<dbReference type="STRING" id="447689.BA195_10010"/>
<evidence type="ECO:0000256" key="2">
    <source>
        <dbReference type="SAM" id="SignalP"/>
    </source>
</evidence>
<evidence type="ECO:0008006" key="5">
    <source>
        <dbReference type="Google" id="ProtNLM"/>
    </source>
</evidence>
<keyword evidence="4" id="KW-1185">Reference proteome</keyword>